<evidence type="ECO:0000313" key="3">
    <source>
        <dbReference type="Proteomes" id="UP000194236"/>
    </source>
</evidence>
<dbReference type="AlphaFoldDB" id="A0A1Y3AW60"/>
<evidence type="ECO:0000313" key="2">
    <source>
        <dbReference type="EMBL" id="OTF71883.1"/>
    </source>
</evidence>
<name>A0A1Y3AW60_EURMA</name>
<gene>
    <name evidence="2" type="ORF">BLA29_011556</name>
</gene>
<dbReference type="Proteomes" id="UP000194236">
    <property type="component" value="Unassembled WGS sequence"/>
</dbReference>
<evidence type="ECO:0008006" key="4">
    <source>
        <dbReference type="Google" id="ProtNLM"/>
    </source>
</evidence>
<reference evidence="2 3" key="1">
    <citation type="submission" date="2017-03" db="EMBL/GenBank/DDBJ databases">
        <title>Genome Survey of Euroglyphus maynei.</title>
        <authorList>
            <person name="Arlian L.G."/>
            <person name="Morgan M.S."/>
            <person name="Rider S.D."/>
        </authorList>
    </citation>
    <scope>NUCLEOTIDE SEQUENCE [LARGE SCALE GENOMIC DNA]</scope>
    <source>
        <strain evidence="2">Arlian Lab</strain>
        <tissue evidence="2">Whole body</tissue>
    </source>
</reference>
<feature type="region of interest" description="Disordered" evidence="1">
    <location>
        <begin position="66"/>
        <end position="90"/>
    </location>
</feature>
<accession>A0A1Y3AW60</accession>
<feature type="non-terminal residue" evidence="2">
    <location>
        <position position="90"/>
    </location>
</feature>
<dbReference type="OrthoDB" id="27140at2759"/>
<feature type="compositionally biased region" description="Basic and acidic residues" evidence="1">
    <location>
        <begin position="66"/>
        <end position="81"/>
    </location>
</feature>
<protein>
    <recommendedName>
        <fullName evidence="4">Rab-GAP TBC domain-containing protein</fullName>
    </recommendedName>
</protein>
<organism evidence="2 3">
    <name type="scientific">Euroglyphus maynei</name>
    <name type="common">Mayne's house dust mite</name>
    <dbReference type="NCBI Taxonomy" id="6958"/>
    <lineage>
        <taxon>Eukaryota</taxon>
        <taxon>Metazoa</taxon>
        <taxon>Ecdysozoa</taxon>
        <taxon>Arthropoda</taxon>
        <taxon>Chelicerata</taxon>
        <taxon>Arachnida</taxon>
        <taxon>Acari</taxon>
        <taxon>Acariformes</taxon>
        <taxon>Sarcoptiformes</taxon>
        <taxon>Astigmata</taxon>
        <taxon>Psoroptidia</taxon>
        <taxon>Analgoidea</taxon>
        <taxon>Pyroglyphidae</taxon>
        <taxon>Pyroglyphinae</taxon>
        <taxon>Euroglyphus</taxon>
    </lineage>
</organism>
<dbReference type="EMBL" id="MUJZ01058824">
    <property type="protein sequence ID" value="OTF71883.1"/>
    <property type="molecule type" value="Genomic_DNA"/>
</dbReference>
<proteinExistence type="predicted"/>
<comment type="caution">
    <text evidence="2">The sequence shown here is derived from an EMBL/GenBank/DDBJ whole genome shotgun (WGS) entry which is preliminary data.</text>
</comment>
<sequence length="90" mass="10848">MNFSEEYMSLENVKALKQNALKCGLRSYRFRSIAWSIFLESLPEKSPDRIEKIRSMRLKYQDLQNKYRHDPREFQTDEKTNDNPLSQDET</sequence>
<evidence type="ECO:0000256" key="1">
    <source>
        <dbReference type="SAM" id="MobiDB-lite"/>
    </source>
</evidence>
<keyword evidence="3" id="KW-1185">Reference proteome</keyword>